<accession>A0ABV1FBQ0</accession>
<feature type="transmembrane region" description="Helical" evidence="1">
    <location>
        <begin position="12"/>
        <end position="34"/>
    </location>
</feature>
<keyword evidence="1" id="KW-0812">Transmembrane</keyword>
<keyword evidence="3" id="KW-1185">Reference proteome</keyword>
<evidence type="ECO:0000256" key="1">
    <source>
        <dbReference type="SAM" id="Phobius"/>
    </source>
</evidence>
<dbReference type="GO" id="GO:0016740">
    <property type="term" value="F:transferase activity"/>
    <property type="evidence" value="ECO:0007669"/>
    <property type="project" value="UniProtKB-KW"/>
</dbReference>
<dbReference type="EMBL" id="JBBMEZ010000039">
    <property type="protein sequence ID" value="MEQ2470797.1"/>
    <property type="molecule type" value="Genomic_DNA"/>
</dbReference>
<keyword evidence="1" id="KW-1133">Transmembrane helix</keyword>
<organism evidence="2 3">
    <name type="scientific">Ruminococcoides intestinale</name>
    <dbReference type="NCBI Taxonomy" id="3133162"/>
    <lineage>
        <taxon>Bacteria</taxon>
        <taxon>Bacillati</taxon>
        <taxon>Bacillota</taxon>
        <taxon>Clostridia</taxon>
        <taxon>Eubacteriales</taxon>
        <taxon>Oscillospiraceae</taxon>
        <taxon>Ruminococcoides</taxon>
    </lineage>
</organism>
<gene>
    <name evidence="2" type="ORF">WMO39_10755</name>
</gene>
<comment type="caution">
    <text evidence="2">The sequence shown here is derived from an EMBL/GenBank/DDBJ whole genome shotgun (WGS) entry which is preliminary data.</text>
</comment>
<dbReference type="Proteomes" id="UP001490816">
    <property type="component" value="Unassembled WGS sequence"/>
</dbReference>
<reference evidence="2 3" key="1">
    <citation type="submission" date="2024-03" db="EMBL/GenBank/DDBJ databases">
        <title>Human intestinal bacterial collection.</title>
        <authorList>
            <person name="Pauvert C."/>
            <person name="Hitch T.C.A."/>
            <person name="Clavel T."/>
        </authorList>
    </citation>
    <scope>NUCLEOTIDE SEQUENCE [LARGE SCALE GENOMIC DNA]</scope>
    <source>
        <strain evidence="2 3">CLA-JM-H38</strain>
    </source>
</reference>
<protein>
    <submittedName>
        <fullName evidence="2">Sugar transferase</fullName>
    </submittedName>
</protein>
<sequence>MKDRKMSFYNRIVKRMLDIICSLAAIMCLSVLYLPICAIIKCTSEGPVFLGRKE</sequence>
<name>A0ABV1FBQ0_9FIRM</name>
<keyword evidence="2" id="KW-0808">Transferase</keyword>
<proteinExistence type="predicted"/>
<keyword evidence="1" id="KW-0472">Membrane</keyword>
<evidence type="ECO:0000313" key="3">
    <source>
        <dbReference type="Proteomes" id="UP001490816"/>
    </source>
</evidence>
<evidence type="ECO:0000313" key="2">
    <source>
        <dbReference type="EMBL" id="MEQ2470797.1"/>
    </source>
</evidence>